<keyword evidence="4 7" id="KW-0472">Membrane</keyword>
<feature type="transmembrane region" description="Helical" evidence="7">
    <location>
        <begin position="110"/>
        <end position="131"/>
    </location>
</feature>
<evidence type="ECO:0000256" key="1">
    <source>
        <dbReference type="ARBA" id="ARBA00004141"/>
    </source>
</evidence>
<evidence type="ECO:0000313" key="8">
    <source>
        <dbReference type="EMBL" id="KLT43696.1"/>
    </source>
</evidence>
<evidence type="ECO:0000256" key="6">
    <source>
        <dbReference type="SAM" id="MobiDB-lite"/>
    </source>
</evidence>
<dbReference type="Pfam" id="PF01226">
    <property type="entry name" value="Form_Nir_trans"/>
    <property type="match status" value="1"/>
</dbReference>
<dbReference type="PANTHER" id="PTHR30520">
    <property type="entry name" value="FORMATE TRANSPORTER-RELATED"/>
    <property type="match status" value="1"/>
</dbReference>
<feature type="transmembrane region" description="Helical" evidence="7">
    <location>
        <begin position="190"/>
        <end position="214"/>
    </location>
</feature>
<feature type="transmembrane region" description="Helical" evidence="7">
    <location>
        <begin position="234"/>
        <end position="255"/>
    </location>
</feature>
<comment type="subcellular location">
    <subcellularLocation>
        <location evidence="1">Membrane</location>
        <topology evidence="1">Multi-pass membrane protein</topology>
    </subcellularLocation>
</comment>
<organism evidence="8 9">
    <name type="scientific">Cutaneotrichosporon oleaginosum</name>
    <dbReference type="NCBI Taxonomy" id="879819"/>
    <lineage>
        <taxon>Eukaryota</taxon>
        <taxon>Fungi</taxon>
        <taxon>Dikarya</taxon>
        <taxon>Basidiomycota</taxon>
        <taxon>Agaricomycotina</taxon>
        <taxon>Tremellomycetes</taxon>
        <taxon>Trichosporonales</taxon>
        <taxon>Trichosporonaceae</taxon>
        <taxon>Cutaneotrichosporon</taxon>
    </lineage>
</organism>
<evidence type="ECO:0000256" key="4">
    <source>
        <dbReference type="ARBA" id="ARBA00023136"/>
    </source>
</evidence>
<sequence>MDPYTPPEVTAMLIASGEKKARQAYYLTLIKSLLGGWMIGFGANLVHVMHGGAGRLATEAPVIVNFLAAAFFPIPLLMILITGMELITANLMAVPMAVANGRVKVWEMPLNWVIVFFGNLAGVLVYAMLLAQCSELYTSPALLEYTVSVAVKKTSLGWGVCVLRGIGCNFLVCMGVWLATASRDMASKIIAMYLPAGLFVFLGFEHVAANMYFVPMGMLNGAPISVGRYVGRSVVPSFIGNMLGGCLLGLPMVFLHHPPQLPTFLSRRSSRASGASGATLEAFEEGPTRISSRVEEEVQGDKV</sequence>
<dbReference type="GO" id="GO:0015707">
    <property type="term" value="P:nitrite transport"/>
    <property type="evidence" value="ECO:0007669"/>
    <property type="project" value="TreeGrafter"/>
</dbReference>
<dbReference type="AlphaFoldDB" id="A0A0J0XRD0"/>
<keyword evidence="3 7" id="KW-1133">Transmembrane helix</keyword>
<gene>
    <name evidence="8" type="ORF">CC85DRAFT_284205</name>
</gene>
<evidence type="ECO:0000313" key="9">
    <source>
        <dbReference type="Proteomes" id="UP000053611"/>
    </source>
</evidence>
<dbReference type="GeneID" id="28983258"/>
<dbReference type="OrthoDB" id="4829at2759"/>
<feature type="transmembrane region" description="Helical" evidence="7">
    <location>
        <begin position="24"/>
        <end position="46"/>
    </location>
</feature>
<evidence type="ECO:0000256" key="3">
    <source>
        <dbReference type="ARBA" id="ARBA00022989"/>
    </source>
</evidence>
<dbReference type="GO" id="GO:0005886">
    <property type="term" value="C:plasma membrane"/>
    <property type="evidence" value="ECO:0007669"/>
    <property type="project" value="TreeGrafter"/>
</dbReference>
<feature type="region of interest" description="Disordered" evidence="6">
    <location>
        <begin position="275"/>
        <end position="303"/>
    </location>
</feature>
<dbReference type="Gene3D" id="1.20.1080.10">
    <property type="entry name" value="Glycerol uptake facilitator protein"/>
    <property type="match status" value="1"/>
</dbReference>
<evidence type="ECO:0000256" key="2">
    <source>
        <dbReference type="ARBA" id="ARBA00022692"/>
    </source>
</evidence>
<accession>A0A0J0XRD0</accession>
<feature type="compositionally biased region" description="Basic and acidic residues" evidence="6">
    <location>
        <begin position="292"/>
        <end position="303"/>
    </location>
</feature>
<protein>
    <submittedName>
        <fullName evidence="8">Formate/nitrite transporter</fullName>
    </submittedName>
</protein>
<keyword evidence="9" id="KW-1185">Reference proteome</keyword>
<proteinExistence type="inferred from homology"/>
<feature type="transmembrane region" description="Helical" evidence="7">
    <location>
        <begin position="66"/>
        <end position="89"/>
    </location>
</feature>
<dbReference type="EMBL" id="KQ087192">
    <property type="protein sequence ID" value="KLT43696.1"/>
    <property type="molecule type" value="Genomic_DNA"/>
</dbReference>
<dbReference type="PANTHER" id="PTHR30520:SF6">
    <property type="entry name" value="FORMATE_NITRATE FAMILY TRANSPORTER (EUROFUNG)"/>
    <property type="match status" value="1"/>
</dbReference>
<keyword evidence="2 7" id="KW-0812">Transmembrane</keyword>
<reference evidence="8 9" key="1">
    <citation type="submission" date="2015-03" db="EMBL/GenBank/DDBJ databases">
        <title>Genomics and transcriptomics of the oil-accumulating basidiomycete yeast T. oleaginosus allow insights into substrate utilization and the diverse evolutionary trajectories of mating systems in fungi.</title>
        <authorList>
            <consortium name="DOE Joint Genome Institute"/>
            <person name="Kourist R."/>
            <person name="Kracht O."/>
            <person name="Bracharz F."/>
            <person name="Lipzen A."/>
            <person name="Nolan M."/>
            <person name="Ohm R."/>
            <person name="Grigoriev I."/>
            <person name="Sun S."/>
            <person name="Heitman J."/>
            <person name="Bruck T."/>
            <person name="Nowrousian M."/>
        </authorList>
    </citation>
    <scope>NUCLEOTIDE SEQUENCE [LARGE SCALE GENOMIC DNA]</scope>
    <source>
        <strain evidence="8 9">IBC0246</strain>
    </source>
</reference>
<dbReference type="InterPro" id="IPR000292">
    <property type="entry name" value="For/NO2_transpt"/>
</dbReference>
<name>A0A0J0XRD0_9TREE</name>
<dbReference type="RefSeq" id="XP_018280187.1">
    <property type="nucleotide sequence ID" value="XM_018422655.1"/>
</dbReference>
<comment type="similarity">
    <text evidence="5">Belongs to the FNT transporter (TC 1.A.16) family.</text>
</comment>
<dbReference type="STRING" id="879819.A0A0J0XRD0"/>
<evidence type="ECO:0000256" key="7">
    <source>
        <dbReference type="SAM" id="Phobius"/>
    </source>
</evidence>
<feature type="transmembrane region" description="Helical" evidence="7">
    <location>
        <begin position="156"/>
        <end position="178"/>
    </location>
</feature>
<dbReference type="InterPro" id="IPR023271">
    <property type="entry name" value="Aquaporin-like"/>
</dbReference>
<evidence type="ECO:0000256" key="5">
    <source>
        <dbReference type="ARBA" id="ARBA00049660"/>
    </source>
</evidence>
<dbReference type="GO" id="GO:0015513">
    <property type="term" value="F:high-affinity secondary active nitrite transmembrane transporter activity"/>
    <property type="evidence" value="ECO:0007669"/>
    <property type="project" value="TreeGrafter"/>
</dbReference>
<dbReference type="Proteomes" id="UP000053611">
    <property type="component" value="Unassembled WGS sequence"/>
</dbReference>